<dbReference type="InterPro" id="IPR000944">
    <property type="entry name" value="Tscrpt_reg_Rrf2"/>
</dbReference>
<dbReference type="Pfam" id="PF03631">
    <property type="entry name" value="Virul_fac_BrkB"/>
    <property type="match status" value="1"/>
</dbReference>
<evidence type="ECO:0000256" key="3">
    <source>
        <dbReference type="ARBA" id="ARBA00022692"/>
    </source>
</evidence>
<dbReference type="InterPro" id="IPR036388">
    <property type="entry name" value="WH-like_DNA-bd_sf"/>
</dbReference>
<evidence type="ECO:0000256" key="2">
    <source>
        <dbReference type="ARBA" id="ARBA00022475"/>
    </source>
</evidence>
<keyword evidence="5 6" id="KW-0472">Membrane</keyword>
<dbReference type="PANTHER" id="PTHR30213">
    <property type="entry name" value="INNER MEMBRANE PROTEIN YHJD"/>
    <property type="match status" value="1"/>
</dbReference>
<protein>
    <submittedName>
        <fullName evidence="7">YihY family inner membrane protein</fullName>
    </submittedName>
</protein>
<organism evidence="7 8">
    <name type="scientific">Methylomonas rapida</name>
    <dbReference type="NCBI Taxonomy" id="2963939"/>
    <lineage>
        <taxon>Bacteria</taxon>
        <taxon>Pseudomonadati</taxon>
        <taxon>Pseudomonadota</taxon>
        <taxon>Gammaproteobacteria</taxon>
        <taxon>Methylococcales</taxon>
        <taxon>Methylococcaceae</taxon>
        <taxon>Methylomonas</taxon>
    </lineage>
</organism>
<sequence length="436" mass="48685">MTSSLQNLHCLTRYLQTSLRRMRLLTSVMMRELHDDGLALRAKSLVYTSLLSLAPLLAVSFSILKGFGVHNQIEPLLREFLAPLGEKGVEISGNIIFFVENIQVGVLGFVGFLMLFYTVVSLLEQIEDCFNHIWRVDKPRSLYRRFSDYLSVVLIGPVLLFSAIGITASMRNLAVVQHLIALEPFGTAYYLAGLILPYVLVAAAFSFAYSFIPNTTVKLGPAVLGGFFAGVAWKIIGMLFGLFIANSAQYSAIYSGFALILLSMVWLYISWLILLLGGVFVFYRQFPRYLGYAKRRPHLSIESQEQLAILLMSLIGRQHLTGGKLCTLQDLADRVDLPWEPVVEILSCLMKNGFLVQSEDDGGGYVLAHDTDAILLRDIVRVIRATGDQLTRHGEAETVVQVLLDDLAQYPRQLLRERSLRDIVKDIAGTRPSGCE</sequence>
<evidence type="ECO:0000313" key="7">
    <source>
        <dbReference type="EMBL" id="WAR46490.1"/>
    </source>
</evidence>
<dbReference type="EMBL" id="CP113517">
    <property type="protein sequence ID" value="WAR46490.1"/>
    <property type="molecule type" value="Genomic_DNA"/>
</dbReference>
<dbReference type="Proteomes" id="UP001162780">
    <property type="component" value="Chromosome"/>
</dbReference>
<dbReference type="NCBIfam" id="TIGR00765">
    <property type="entry name" value="yihY_not_rbn"/>
    <property type="match status" value="1"/>
</dbReference>
<feature type="transmembrane region" description="Helical" evidence="6">
    <location>
        <begin position="45"/>
        <end position="64"/>
    </location>
</feature>
<evidence type="ECO:0000313" key="8">
    <source>
        <dbReference type="Proteomes" id="UP001162780"/>
    </source>
</evidence>
<feature type="transmembrane region" description="Helical" evidence="6">
    <location>
        <begin position="188"/>
        <end position="212"/>
    </location>
</feature>
<dbReference type="SUPFAM" id="SSF46785">
    <property type="entry name" value="Winged helix' DNA-binding domain"/>
    <property type="match status" value="1"/>
</dbReference>
<comment type="subcellular location">
    <subcellularLocation>
        <location evidence="1">Cell membrane</location>
        <topology evidence="1">Multi-pass membrane protein</topology>
    </subcellularLocation>
</comment>
<accession>A0ABY7GPR2</accession>
<keyword evidence="2" id="KW-1003">Cell membrane</keyword>
<dbReference type="InterPro" id="IPR036390">
    <property type="entry name" value="WH_DNA-bd_sf"/>
</dbReference>
<evidence type="ECO:0000256" key="6">
    <source>
        <dbReference type="SAM" id="Phobius"/>
    </source>
</evidence>
<dbReference type="RefSeq" id="WP_269022720.1">
    <property type="nucleotide sequence ID" value="NZ_CP113517.1"/>
</dbReference>
<dbReference type="PROSITE" id="PS51197">
    <property type="entry name" value="HTH_RRF2_2"/>
    <property type="match status" value="1"/>
</dbReference>
<keyword evidence="3 6" id="KW-0812">Transmembrane</keyword>
<evidence type="ECO:0000256" key="5">
    <source>
        <dbReference type="ARBA" id="ARBA00023136"/>
    </source>
</evidence>
<evidence type="ECO:0000256" key="1">
    <source>
        <dbReference type="ARBA" id="ARBA00004651"/>
    </source>
</evidence>
<feature type="transmembrane region" description="Helical" evidence="6">
    <location>
        <begin position="224"/>
        <end position="245"/>
    </location>
</feature>
<feature type="transmembrane region" description="Helical" evidence="6">
    <location>
        <begin position="102"/>
        <end position="123"/>
    </location>
</feature>
<keyword evidence="4 6" id="KW-1133">Transmembrane helix</keyword>
<dbReference type="Pfam" id="PF02082">
    <property type="entry name" value="Rrf2"/>
    <property type="match status" value="1"/>
</dbReference>
<proteinExistence type="predicted"/>
<keyword evidence="8" id="KW-1185">Reference proteome</keyword>
<evidence type="ECO:0000256" key="4">
    <source>
        <dbReference type="ARBA" id="ARBA00022989"/>
    </source>
</evidence>
<reference evidence="7" key="1">
    <citation type="submission" date="2022-11" db="EMBL/GenBank/DDBJ databases">
        <title>Methylomonas rapida sp. nov., Carotenoid-Producing Obligate Methanotrophs with High Growth Characteristics and Biotechnological Potential.</title>
        <authorList>
            <person name="Tikhonova E.N."/>
            <person name="Suleimanov R.Z."/>
            <person name="Miroshnikov K."/>
            <person name="Oshkin I.Y."/>
            <person name="Belova S.E."/>
            <person name="Danilova O.V."/>
            <person name="Ashikhmin A."/>
            <person name="Konopkin A."/>
            <person name="But S.Y."/>
            <person name="Khmelenina V.N."/>
            <person name="Kuznetsov N."/>
            <person name="Pimenov N.V."/>
            <person name="Dedysh S.N."/>
        </authorList>
    </citation>
    <scope>NUCLEOTIDE SEQUENCE</scope>
    <source>
        <strain evidence="7">MP1</strain>
    </source>
</reference>
<feature type="transmembrane region" description="Helical" evidence="6">
    <location>
        <begin position="257"/>
        <end position="283"/>
    </location>
</feature>
<gene>
    <name evidence="7" type="ORF">NM686_008240</name>
</gene>
<name>A0ABY7GPR2_9GAMM</name>
<feature type="transmembrane region" description="Helical" evidence="6">
    <location>
        <begin position="149"/>
        <end position="168"/>
    </location>
</feature>
<dbReference type="Gene3D" id="1.10.10.10">
    <property type="entry name" value="Winged helix-like DNA-binding domain superfamily/Winged helix DNA-binding domain"/>
    <property type="match status" value="1"/>
</dbReference>
<dbReference type="PANTHER" id="PTHR30213:SF0">
    <property type="entry name" value="UPF0761 MEMBRANE PROTEIN YIHY"/>
    <property type="match status" value="1"/>
</dbReference>
<dbReference type="InterPro" id="IPR017039">
    <property type="entry name" value="Virul_fac_BrkB"/>
</dbReference>